<dbReference type="PRINTS" id="PR00969">
    <property type="entry name" value="CHAPERONPILI"/>
</dbReference>
<organism evidence="9 10">
    <name type="scientific">Serratia plymuthica</name>
    <dbReference type="NCBI Taxonomy" id="82996"/>
    <lineage>
        <taxon>Bacteria</taxon>
        <taxon>Pseudomonadati</taxon>
        <taxon>Pseudomonadota</taxon>
        <taxon>Gammaproteobacteria</taxon>
        <taxon>Enterobacterales</taxon>
        <taxon>Yersiniaceae</taxon>
        <taxon>Serratia</taxon>
    </lineage>
</organism>
<keyword evidence="5 6" id="KW-0143">Chaperone</keyword>
<evidence type="ECO:0000256" key="3">
    <source>
        <dbReference type="ARBA" id="ARBA00022729"/>
    </source>
</evidence>
<keyword evidence="3" id="KW-0732">Signal</keyword>
<comment type="subcellular location">
    <subcellularLocation>
        <location evidence="1 6">Periplasm</location>
    </subcellularLocation>
</comment>
<dbReference type="InterPro" id="IPR016147">
    <property type="entry name" value="Pili_assmbl_chaperone_N"/>
</dbReference>
<evidence type="ECO:0000259" key="8">
    <source>
        <dbReference type="Pfam" id="PF02753"/>
    </source>
</evidence>
<evidence type="ECO:0000256" key="2">
    <source>
        <dbReference type="ARBA" id="ARBA00007399"/>
    </source>
</evidence>
<dbReference type="Pfam" id="PF00345">
    <property type="entry name" value="PapD_N"/>
    <property type="match status" value="1"/>
</dbReference>
<dbReference type="InterPro" id="IPR036316">
    <property type="entry name" value="Pili_assmbl_chap_C_dom_sf"/>
</dbReference>
<evidence type="ECO:0000313" key="9">
    <source>
        <dbReference type="EMBL" id="PYD36932.1"/>
    </source>
</evidence>
<dbReference type="GO" id="GO:0030288">
    <property type="term" value="C:outer membrane-bounded periplasmic space"/>
    <property type="evidence" value="ECO:0007669"/>
    <property type="project" value="InterPro"/>
</dbReference>
<evidence type="ECO:0000313" key="10">
    <source>
        <dbReference type="Proteomes" id="UP000248196"/>
    </source>
</evidence>
<dbReference type="SUPFAM" id="SSF49584">
    <property type="entry name" value="Periplasmic chaperone C-domain"/>
    <property type="match status" value="1"/>
</dbReference>
<dbReference type="GO" id="GO:0071555">
    <property type="term" value="P:cell wall organization"/>
    <property type="evidence" value="ECO:0007669"/>
    <property type="project" value="InterPro"/>
</dbReference>
<dbReference type="PANTHER" id="PTHR30251">
    <property type="entry name" value="PILUS ASSEMBLY CHAPERONE"/>
    <property type="match status" value="1"/>
</dbReference>
<evidence type="ECO:0000256" key="5">
    <source>
        <dbReference type="ARBA" id="ARBA00023186"/>
    </source>
</evidence>
<gene>
    <name evidence="9" type="ORF">CT690_22615</name>
</gene>
<dbReference type="Proteomes" id="UP000248196">
    <property type="component" value="Unassembled WGS sequence"/>
</dbReference>
<dbReference type="InterPro" id="IPR008962">
    <property type="entry name" value="PapD-like_sf"/>
</dbReference>
<evidence type="ECO:0000256" key="6">
    <source>
        <dbReference type="RuleBase" id="RU003918"/>
    </source>
</evidence>
<dbReference type="Gene3D" id="2.60.40.10">
    <property type="entry name" value="Immunoglobulins"/>
    <property type="match status" value="2"/>
</dbReference>
<dbReference type="SUPFAM" id="SSF49354">
    <property type="entry name" value="PapD-like"/>
    <property type="match status" value="1"/>
</dbReference>
<evidence type="ECO:0000256" key="4">
    <source>
        <dbReference type="ARBA" id="ARBA00022764"/>
    </source>
</evidence>
<keyword evidence="4" id="KW-0574">Periplasm</keyword>
<accession>A0A318NXE4</accession>
<dbReference type="InterPro" id="IPR050643">
    <property type="entry name" value="Periplasmic_pilus_chap"/>
</dbReference>
<feature type="domain" description="Pili assembly chaperone C-terminal" evidence="8">
    <location>
        <begin position="168"/>
        <end position="223"/>
    </location>
</feature>
<dbReference type="InterPro" id="IPR016148">
    <property type="entry name" value="Pili_assmbl_chaperone_C"/>
</dbReference>
<dbReference type="InterPro" id="IPR013783">
    <property type="entry name" value="Ig-like_fold"/>
</dbReference>
<sequence length="230" mass="25465">MACAWILLLHVDNAGAVVNSTQSRIVFNEDSLAESLTLVNSEKAPALVQVWTDDNDPLASPDKISTPLVVVPPVFKLTAGESRNLRVMLVSRQGLPIDRERVYWLNIYQIPPNTQLPGSSDKKVILPLRIRLKVFIRPTGLKAPYKKTGEALIFSLKDDNKQGHALLVNNPTPYNISLGDISLDGKQLSAVMIAPKSSVAIPVSNMRSEGKINWSIIDDYGKKIRFQRNL</sequence>
<name>A0A318NXE4_SERPL</name>
<dbReference type="AlphaFoldDB" id="A0A318NXE4"/>
<dbReference type="EMBL" id="PESE01000009">
    <property type="protein sequence ID" value="PYD36932.1"/>
    <property type="molecule type" value="Genomic_DNA"/>
</dbReference>
<dbReference type="InterPro" id="IPR018046">
    <property type="entry name" value="Pili_assmbl_chaperone_CS"/>
</dbReference>
<dbReference type="PANTHER" id="PTHR30251:SF7">
    <property type="entry name" value="FIMBRIAE CHAPARONE"/>
    <property type="match status" value="1"/>
</dbReference>
<comment type="caution">
    <text evidence="9">The sequence shown here is derived from an EMBL/GenBank/DDBJ whole genome shotgun (WGS) entry which is preliminary data.</text>
</comment>
<comment type="similarity">
    <text evidence="2 6">Belongs to the periplasmic pilus chaperone family.</text>
</comment>
<reference evidence="9 10" key="1">
    <citation type="submission" date="2017-11" db="EMBL/GenBank/DDBJ databases">
        <title>Genome sequence of the oocydin A producing rhizobacterium Serratia plymuthica 4Rx5.</title>
        <authorList>
            <person name="Matilla M.A."/>
            <person name="Udaondo Z."/>
            <person name="Salmond G.P.C."/>
        </authorList>
    </citation>
    <scope>NUCLEOTIDE SEQUENCE [LARGE SCALE GENOMIC DNA]</scope>
    <source>
        <strain evidence="9 10">4Rx5</strain>
    </source>
</reference>
<protein>
    <submittedName>
        <fullName evidence="9">Fimbrial chaperone protein</fullName>
    </submittedName>
</protein>
<dbReference type="InterPro" id="IPR001829">
    <property type="entry name" value="Pili_assmbl_chaperone_bac"/>
</dbReference>
<dbReference type="PROSITE" id="PS00635">
    <property type="entry name" value="PILI_CHAPERONE"/>
    <property type="match status" value="1"/>
</dbReference>
<dbReference type="Pfam" id="PF02753">
    <property type="entry name" value="PapD_C"/>
    <property type="match status" value="1"/>
</dbReference>
<proteinExistence type="inferred from homology"/>
<evidence type="ECO:0000259" key="7">
    <source>
        <dbReference type="Pfam" id="PF00345"/>
    </source>
</evidence>
<evidence type="ECO:0000256" key="1">
    <source>
        <dbReference type="ARBA" id="ARBA00004418"/>
    </source>
</evidence>
<feature type="domain" description="Pili assembly chaperone N-terminal" evidence="7">
    <location>
        <begin position="19"/>
        <end position="141"/>
    </location>
</feature>